<accession>A0A1G7KBQ6</accession>
<dbReference type="EMBL" id="LT629690">
    <property type="protein sequence ID" value="SDF34597.1"/>
    <property type="molecule type" value="Genomic_DNA"/>
</dbReference>
<reference evidence="1 2" key="1">
    <citation type="submission" date="2016-10" db="EMBL/GenBank/DDBJ databases">
        <authorList>
            <person name="de Groot N.N."/>
        </authorList>
    </citation>
    <scope>NUCLEOTIDE SEQUENCE [LARGE SCALE GENOMIC DNA]</scope>
    <source>
        <strain evidence="1 2">GAS232</strain>
    </source>
</reference>
<dbReference type="Proteomes" id="UP000182427">
    <property type="component" value="Chromosome I"/>
</dbReference>
<protein>
    <submittedName>
        <fullName evidence="1">Uncharacterized protein</fullName>
    </submittedName>
</protein>
<keyword evidence="2" id="KW-1185">Reference proteome</keyword>
<sequence>MRNVDEFVAGSLDEVKGHALRALWHAAHGDWNAAHEEAQEDEDRDSAWVHALLHREEGDQSNAEYWYRRAGRPVFRGSIAQERVEMISALLDKV</sequence>
<evidence type="ECO:0000313" key="1">
    <source>
        <dbReference type="EMBL" id="SDF34597.1"/>
    </source>
</evidence>
<name>A0A1G7KBQ6_9BACT</name>
<evidence type="ECO:0000313" key="2">
    <source>
        <dbReference type="Proteomes" id="UP000182427"/>
    </source>
</evidence>
<dbReference type="OrthoDB" id="370799at2"/>
<gene>
    <name evidence="1" type="ORF">SAMN05444167_2126</name>
</gene>
<organism evidence="1 2">
    <name type="scientific">Terriglobus roseus</name>
    <dbReference type="NCBI Taxonomy" id="392734"/>
    <lineage>
        <taxon>Bacteria</taxon>
        <taxon>Pseudomonadati</taxon>
        <taxon>Acidobacteriota</taxon>
        <taxon>Terriglobia</taxon>
        <taxon>Terriglobales</taxon>
        <taxon>Acidobacteriaceae</taxon>
        <taxon>Terriglobus</taxon>
    </lineage>
</organism>
<proteinExistence type="predicted"/>
<dbReference type="AlphaFoldDB" id="A0A1G7KBQ6"/>